<dbReference type="GO" id="GO:0000978">
    <property type="term" value="F:RNA polymerase II cis-regulatory region sequence-specific DNA binding"/>
    <property type="evidence" value="ECO:0007669"/>
    <property type="project" value="TreeGrafter"/>
</dbReference>
<dbReference type="InterPro" id="IPR002100">
    <property type="entry name" value="TF_MADSbox"/>
</dbReference>
<dbReference type="PANTHER" id="PTHR11945">
    <property type="entry name" value="MADS BOX PROTEIN"/>
    <property type="match status" value="1"/>
</dbReference>
<dbReference type="GO" id="GO:0046983">
    <property type="term" value="F:protein dimerization activity"/>
    <property type="evidence" value="ECO:0007669"/>
    <property type="project" value="InterPro"/>
</dbReference>
<dbReference type="Gene3D" id="3.40.1810.10">
    <property type="entry name" value="Transcription factor, MADS-box"/>
    <property type="match status" value="1"/>
</dbReference>
<evidence type="ECO:0000313" key="8">
    <source>
        <dbReference type="Proteomes" id="UP001454036"/>
    </source>
</evidence>
<gene>
    <name evidence="7" type="ORF">LIER_18137</name>
</gene>
<dbReference type="FunFam" id="3.40.1810.10:FF:000018">
    <property type="entry name" value="agamous-like MADS-box protein AGL80"/>
    <property type="match status" value="1"/>
</dbReference>
<dbReference type="PANTHER" id="PTHR11945:SF387">
    <property type="entry name" value="AGAMOUS-LIKE MADS-BOX PROTEIN AGL80"/>
    <property type="match status" value="1"/>
</dbReference>
<organism evidence="7 8">
    <name type="scientific">Lithospermum erythrorhizon</name>
    <name type="common">Purple gromwell</name>
    <name type="synonym">Lithospermum officinale var. erythrorhizon</name>
    <dbReference type="NCBI Taxonomy" id="34254"/>
    <lineage>
        <taxon>Eukaryota</taxon>
        <taxon>Viridiplantae</taxon>
        <taxon>Streptophyta</taxon>
        <taxon>Embryophyta</taxon>
        <taxon>Tracheophyta</taxon>
        <taxon>Spermatophyta</taxon>
        <taxon>Magnoliopsida</taxon>
        <taxon>eudicotyledons</taxon>
        <taxon>Gunneridae</taxon>
        <taxon>Pentapetalae</taxon>
        <taxon>asterids</taxon>
        <taxon>lamiids</taxon>
        <taxon>Boraginales</taxon>
        <taxon>Boraginaceae</taxon>
        <taxon>Boraginoideae</taxon>
        <taxon>Lithospermeae</taxon>
        <taxon>Lithospermum</taxon>
    </lineage>
</organism>
<accession>A0AAV3QDW7</accession>
<keyword evidence="5" id="KW-0539">Nucleus</keyword>
<dbReference type="PROSITE" id="PS50066">
    <property type="entry name" value="MADS_BOX_2"/>
    <property type="match status" value="1"/>
</dbReference>
<sequence length="236" mass="27341">MARKKIKLAFITNDSQRKATFKKRRKGLMKKVSELSTLCGVDSCAILYSPYENQPDVWPNHSGVHRVVEQYRRMPEMEQNKKMMNNESFIRQRTMKANYQLKKQLVENREKDVNMLMYQCLAGRGLQNLMMADLNDLGWMVDQNLKDINKRIDSLKKAPMEQGESSKRVHENAGLQEGKHGMNLGGDEVIHRPQWFNEWMNAPSEQMGFGHGDEVMMPFNNANNNDGNIFHGGFFP</sequence>
<evidence type="ECO:0000313" key="7">
    <source>
        <dbReference type="EMBL" id="GAA0161934.1"/>
    </source>
</evidence>
<evidence type="ECO:0000256" key="1">
    <source>
        <dbReference type="ARBA" id="ARBA00004123"/>
    </source>
</evidence>
<proteinExistence type="predicted"/>
<dbReference type="SMART" id="SM00432">
    <property type="entry name" value="MADS"/>
    <property type="match status" value="1"/>
</dbReference>
<keyword evidence="8" id="KW-1185">Reference proteome</keyword>
<dbReference type="CDD" id="cd00266">
    <property type="entry name" value="MADS_SRF_like"/>
    <property type="match status" value="1"/>
</dbReference>
<dbReference type="GO" id="GO:0000981">
    <property type="term" value="F:DNA-binding transcription factor activity, RNA polymerase II-specific"/>
    <property type="evidence" value="ECO:0007669"/>
    <property type="project" value="InterPro"/>
</dbReference>
<keyword evidence="2" id="KW-0805">Transcription regulation</keyword>
<feature type="domain" description="MADS-box" evidence="6">
    <location>
        <begin position="1"/>
        <end position="49"/>
    </location>
</feature>
<dbReference type="AlphaFoldDB" id="A0AAV3QDW7"/>
<comment type="subcellular location">
    <subcellularLocation>
        <location evidence="1">Nucleus</location>
    </subcellularLocation>
</comment>
<name>A0AAV3QDW7_LITER</name>
<keyword evidence="3" id="KW-0238">DNA-binding</keyword>
<evidence type="ECO:0000259" key="6">
    <source>
        <dbReference type="PROSITE" id="PS50066"/>
    </source>
</evidence>
<dbReference type="GO" id="GO:0045944">
    <property type="term" value="P:positive regulation of transcription by RNA polymerase II"/>
    <property type="evidence" value="ECO:0007669"/>
    <property type="project" value="InterPro"/>
</dbReference>
<protein>
    <submittedName>
        <fullName evidence="7">MADS box transcription factor</fullName>
    </submittedName>
</protein>
<comment type="caution">
    <text evidence="7">The sequence shown here is derived from an EMBL/GenBank/DDBJ whole genome shotgun (WGS) entry which is preliminary data.</text>
</comment>
<evidence type="ECO:0000256" key="5">
    <source>
        <dbReference type="ARBA" id="ARBA00023242"/>
    </source>
</evidence>
<dbReference type="PRINTS" id="PR00404">
    <property type="entry name" value="MADSDOMAIN"/>
</dbReference>
<dbReference type="GO" id="GO:0005634">
    <property type="term" value="C:nucleus"/>
    <property type="evidence" value="ECO:0007669"/>
    <property type="project" value="UniProtKB-SubCell"/>
</dbReference>
<dbReference type="EMBL" id="BAABME010004318">
    <property type="protein sequence ID" value="GAA0161934.1"/>
    <property type="molecule type" value="Genomic_DNA"/>
</dbReference>
<dbReference type="InterPro" id="IPR033897">
    <property type="entry name" value="SRF-like_MADS-box"/>
</dbReference>
<dbReference type="SUPFAM" id="SSF55455">
    <property type="entry name" value="SRF-like"/>
    <property type="match status" value="1"/>
</dbReference>
<keyword evidence="4" id="KW-0804">Transcription</keyword>
<dbReference type="Pfam" id="PF00319">
    <property type="entry name" value="SRF-TF"/>
    <property type="match status" value="1"/>
</dbReference>
<evidence type="ECO:0000256" key="3">
    <source>
        <dbReference type="ARBA" id="ARBA00023125"/>
    </source>
</evidence>
<dbReference type="InterPro" id="IPR036879">
    <property type="entry name" value="TF_MADSbox_sf"/>
</dbReference>
<evidence type="ECO:0000256" key="2">
    <source>
        <dbReference type="ARBA" id="ARBA00023015"/>
    </source>
</evidence>
<reference evidence="7 8" key="1">
    <citation type="submission" date="2024-01" db="EMBL/GenBank/DDBJ databases">
        <title>The complete chloroplast genome sequence of Lithospermum erythrorhizon: insights into the phylogenetic relationship among Boraginaceae species and the maternal lineages of purple gromwells.</title>
        <authorList>
            <person name="Okada T."/>
            <person name="Watanabe K."/>
        </authorList>
    </citation>
    <scope>NUCLEOTIDE SEQUENCE [LARGE SCALE GENOMIC DNA]</scope>
</reference>
<evidence type="ECO:0000256" key="4">
    <source>
        <dbReference type="ARBA" id="ARBA00023163"/>
    </source>
</evidence>
<dbReference type="Proteomes" id="UP001454036">
    <property type="component" value="Unassembled WGS sequence"/>
</dbReference>